<dbReference type="HOGENOM" id="CLU_057217_4_2_11"/>
<feature type="region of interest" description="Disordered" evidence="6">
    <location>
        <begin position="1"/>
        <end position="47"/>
    </location>
</feature>
<dbReference type="CDD" id="cd00446">
    <property type="entry name" value="GrpE"/>
    <property type="match status" value="1"/>
</dbReference>
<reference evidence="7 8" key="1">
    <citation type="journal article" date="2007" name="Genome Res.">
        <title>Genome characteristics of facultatively symbiotic Frankia sp. strains reflect host range and host plant biogeography.</title>
        <authorList>
            <person name="Normand P."/>
            <person name="Lapierre P."/>
            <person name="Tisa L.S."/>
            <person name="Gogarten J.P."/>
            <person name="Alloisio N."/>
            <person name="Bagnarol E."/>
            <person name="Bassi C.A."/>
            <person name="Berry A.M."/>
            <person name="Bickhart D.M."/>
            <person name="Choisne N."/>
            <person name="Couloux A."/>
            <person name="Cournoyer B."/>
            <person name="Cruveiller S."/>
            <person name="Daubin V."/>
            <person name="Demange N."/>
            <person name="Francino M.P."/>
            <person name="Goltsman E."/>
            <person name="Huang Y."/>
            <person name="Kopp O.R."/>
            <person name="Labarre L."/>
            <person name="Lapidus A."/>
            <person name="Lavire C."/>
            <person name="Marechal J."/>
            <person name="Martinez M."/>
            <person name="Mastronunzio J.E."/>
            <person name="Mullin B.C."/>
            <person name="Niemann J."/>
            <person name="Pujic P."/>
            <person name="Rawnsley T."/>
            <person name="Rouy Z."/>
            <person name="Schenowitz C."/>
            <person name="Sellstedt A."/>
            <person name="Tavares F."/>
            <person name="Tomkins J.P."/>
            <person name="Vallenet D."/>
            <person name="Valverde C."/>
            <person name="Wall L.G."/>
            <person name="Wang Y."/>
            <person name="Medigue C."/>
            <person name="Benson D.R."/>
        </authorList>
    </citation>
    <scope>NUCLEOTIDE SEQUENCE [LARGE SCALE GENOMIC DNA]</scope>
    <source>
        <strain evidence="8">DSM 45818 / CECT 9043 / CcI3</strain>
    </source>
</reference>
<dbReference type="SUPFAM" id="SSF51064">
    <property type="entry name" value="Head domain of nucleotide exchange factor GrpE"/>
    <property type="match status" value="1"/>
</dbReference>
<dbReference type="Pfam" id="PF01025">
    <property type="entry name" value="GrpE"/>
    <property type="match status" value="1"/>
</dbReference>
<dbReference type="Gene3D" id="3.90.20.20">
    <property type="match status" value="1"/>
</dbReference>
<dbReference type="Gene3D" id="2.30.22.10">
    <property type="entry name" value="Head domain of nucleotide exchange factor GrpE"/>
    <property type="match status" value="1"/>
</dbReference>
<evidence type="ECO:0000256" key="2">
    <source>
        <dbReference type="ARBA" id="ARBA00023186"/>
    </source>
</evidence>
<dbReference type="GO" id="GO:0051082">
    <property type="term" value="F:unfolded protein binding"/>
    <property type="evidence" value="ECO:0007669"/>
    <property type="project" value="TreeGrafter"/>
</dbReference>
<keyword evidence="3 4" id="KW-0346">Stress response</keyword>
<evidence type="ECO:0000256" key="3">
    <source>
        <dbReference type="HAMAP-Rule" id="MF_01151"/>
    </source>
</evidence>
<evidence type="ECO:0000313" key="7">
    <source>
        <dbReference type="EMBL" id="ABD11542.1"/>
    </source>
</evidence>
<dbReference type="PhylomeDB" id="Q2JB00"/>
<proteinExistence type="inferred from homology"/>
<keyword evidence="2 3" id="KW-0143">Chaperone</keyword>
<dbReference type="InterPro" id="IPR000740">
    <property type="entry name" value="GrpE"/>
</dbReference>
<dbReference type="HAMAP" id="MF_01151">
    <property type="entry name" value="GrpE"/>
    <property type="match status" value="1"/>
</dbReference>
<dbReference type="PANTHER" id="PTHR21237:SF23">
    <property type="entry name" value="GRPE PROTEIN HOMOLOG, MITOCHONDRIAL"/>
    <property type="match status" value="1"/>
</dbReference>
<dbReference type="GO" id="GO:0005737">
    <property type="term" value="C:cytoplasm"/>
    <property type="evidence" value="ECO:0007669"/>
    <property type="project" value="UniProtKB-SubCell"/>
</dbReference>
<dbReference type="PROSITE" id="PS01071">
    <property type="entry name" value="GRPE"/>
    <property type="match status" value="1"/>
</dbReference>
<dbReference type="eggNOG" id="COG0576">
    <property type="taxonomic scope" value="Bacteria"/>
</dbReference>
<dbReference type="GO" id="GO:0000774">
    <property type="term" value="F:adenyl-nucleotide exchange factor activity"/>
    <property type="evidence" value="ECO:0007669"/>
    <property type="project" value="InterPro"/>
</dbReference>
<protein>
    <recommendedName>
        <fullName evidence="3 4">Protein GrpE</fullName>
    </recommendedName>
    <alternativeName>
        <fullName evidence="3">HSP-70 cofactor</fullName>
    </alternativeName>
</protein>
<dbReference type="InterPro" id="IPR009012">
    <property type="entry name" value="GrpE_head"/>
</dbReference>
<sequence>MMANDMPREQRPDRTGHGADQTTDQTVDRSSGEATAHAGPVGADDLPTETVLDSVALAMQVDKLTDRWRRAAADLDNLRKRTVRELERDRAAERAHAAAAWLPVLDHLDLALTHADADPTSLVAGVRTVRDQAVDVLARLGYPRHDEVGVPFDPTRHEALAAVEEPNVPAGTVVAVIRPGYGDTGRQLRPAGVAVSRPPGEPPGGARQPGEIGPDPGGTGGPAE</sequence>
<dbReference type="KEGG" id="fra:Francci3_2172"/>
<dbReference type="EMBL" id="CP000249">
    <property type="protein sequence ID" value="ABD11542.1"/>
    <property type="molecule type" value="Genomic_DNA"/>
</dbReference>
<comment type="similarity">
    <text evidence="1 3 5">Belongs to the GrpE family.</text>
</comment>
<accession>Q2JB00</accession>
<keyword evidence="8" id="KW-1185">Reference proteome</keyword>
<dbReference type="SUPFAM" id="SSF58014">
    <property type="entry name" value="Coiled-coil domain of nucleotide exchange factor GrpE"/>
    <property type="match status" value="1"/>
</dbReference>
<name>Q2JB00_FRACC</name>
<dbReference type="GO" id="GO:0042803">
    <property type="term" value="F:protein homodimerization activity"/>
    <property type="evidence" value="ECO:0007669"/>
    <property type="project" value="InterPro"/>
</dbReference>
<evidence type="ECO:0000313" key="8">
    <source>
        <dbReference type="Proteomes" id="UP000001937"/>
    </source>
</evidence>
<feature type="region of interest" description="Disordered" evidence="6">
    <location>
        <begin position="181"/>
        <end position="224"/>
    </location>
</feature>
<dbReference type="PRINTS" id="PR00773">
    <property type="entry name" value="GRPEPROTEIN"/>
</dbReference>
<evidence type="ECO:0000256" key="6">
    <source>
        <dbReference type="SAM" id="MobiDB-lite"/>
    </source>
</evidence>
<dbReference type="PANTHER" id="PTHR21237">
    <property type="entry name" value="GRPE PROTEIN"/>
    <property type="match status" value="1"/>
</dbReference>
<evidence type="ECO:0000256" key="4">
    <source>
        <dbReference type="RuleBase" id="RU000639"/>
    </source>
</evidence>
<dbReference type="GO" id="GO:0051087">
    <property type="term" value="F:protein-folding chaperone binding"/>
    <property type="evidence" value="ECO:0007669"/>
    <property type="project" value="InterPro"/>
</dbReference>
<organism evidence="7 8">
    <name type="scientific">Frankia casuarinae (strain DSM 45818 / CECT 9043 / HFP020203 / CcI3)</name>
    <dbReference type="NCBI Taxonomy" id="106370"/>
    <lineage>
        <taxon>Bacteria</taxon>
        <taxon>Bacillati</taxon>
        <taxon>Actinomycetota</taxon>
        <taxon>Actinomycetes</taxon>
        <taxon>Frankiales</taxon>
        <taxon>Frankiaceae</taxon>
        <taxon>Frankia</taxon>
    </lineage>
</organism>
<evidence type="ECO:0000256" key="5">
    <source>
        <dbReference type="RuleBase" id="RU004478"/>
    </source>
</evidence>
<dbReference type="InterPro" id="IPR013805">
    <property type="entry name" value="GrpE_CC"/>
</dbReference>
<comment type="subunit">
    <text evidence="3">Homodimer.</text>
</comment>
<dbReference type="GO" id="GO:0006457">
    <property type="term" value="P:protein folding"/>
    <property type="evidence" value="ECO:0007669"/>
    <property type="project" value="InterPro"/>
</dbReference>
<feature type="compositionally biased region" description="Basic and acidic residues" evidence="6">
    <location>
        <begin position="1"/>
        <end position="17"/>
    </location>
</feature>
<dbReference type="Proteomes" id="UP000001937">
    <property type="component" value="Chromosome"/>
</dbReference>
<dbReference type="AlphaFoldDB" id="Q2JB00"/>
<comment type="subcellular location">
    <subcellularLocation>
        <location evidence="3">Cytoplasm</location>
    </subcellularLocation>
</comment>
<keyword evidence="3" id="KW-0963">Cytoplasm</keyword>
<dbReference type="STRING" id="106370.Francci3_2172"/>
<evidence type="ECO:0000256" key="1">
    <source>
        <dbReference type="ARBA" id="ARBA00009054"/>
    </source>
</evidence>
<gene>
    <name evidence="3" type="primary">grpE</name>
    <name evidence="7" type="ordered locus">Francci3_2172</name>
</gene>
<comment type="function">
    <text evidence="3 4">Participates actively in the response to hyperosmotic and heat shock by preventing the aggregation of stress-denatured proteins, in association with DnaK and GrpE. It is the nucleotide exchange factor for DnaK and may function as a thermosensor. Unfolded proteins bind initially to DnaJ; upon interaction with the DnaJ-bound protein, DnaK hydrolyzes its bound ATP, resulting in the formation of a stable complex. GrpE releases ADP from DnaK; ATP binding to DnaK triggers the release of the substrate protein, thus completing the reaction cycle. Several rounds of ATP-dependent interactions between DnaJ, DnaK and GrpE are required for fully efficient folding.</text>
</comment>
<feature type="compositionally biased region" description="Gly residues" evidence="6">
    <location>
        <begin position="215"/>
        <end position="224"/>
    </location>
</feature>